<name>A4BPP7_9GAMM</name>
<dbReference type="Proteomes" id="UP000003374">
    <property type="component" value="Unassembled WGS sequence"/>
</dbReference>
<evidence type="ECO:0000313" key="2">
    <source>
        <dbReference type="EMBL" id="EAR22548.1"/>
    </source>
</evidence>
<comment type="caution">
    <text evidence="2">The sequence shown here is derived from an EMBL/GenBank/DDBJ whole genome shotgun (WGS) entry which is preliminary data.</text>
</comment>
<reference evidence="2 3" key="1">
    <citation type="submission" date="2006-02" db="EMBL/GenBank/DDBJ databases">
        <authorList>
            <person name="Waterbury J."/>
            <person name="Ferriera S."/>
            <person name="Johnson J."/>
            <person name="Kravitz S."/>
            <person name="Halpern A."/>
            <person name="Remington K."/>
            <person name="Beeson K."/>
            <person name="Tran B."/>
            <person name="Rogers Y.-H."/>
            <person name="Friedman R."/>
            <person name="Venter J.C."/>
        </authorList>
    </citation>
    <scope>NUCLEOTIDE SEQUENCE [LARGE SCALE GENOMIC DNA]</scope>
    <source>
        <strain evidence="2 3">Nb-231</strain>
    </source>
</reference>
<dbReference type="AlphaFoldDB" id="A4BPP7"/>
<evidence type="ECO:0000256" key="1">
    <source>
        <dbReference type="SAM" id="MobiDB-lite"/>
    </source>
</evidence>
<gene>
    <name evidence="2" type="ORF">NB231_12449</name>
</gene>
<keyword evidence="3" id="KW-1185">Reference proteome</keyword>
<sequence>MTLVAPASSASDLAAYFPSETGRTWRYSTVKQSTLTAGPESRKSEKRSEVAEKVRGPSEHGSVAVSRVVNEQNATMGQVRVESVIHVRVGPDAISVVAIELPRRGVQTLSPAQPLLLRTVPGPNVEGLQSSLRLTTRLSSQSPSKTESPLGLFPDCIVTETTGSVSGYLNGAPVTGGSIVVNAWYARGVGLVREERTLDFSVSAPNGPSIRLQEVATKLLEESTLP</sequence>
<feature type="region of interest" description="Disordered" evidence="1">
    <location>
        <begin position="36"/>
        <end position="62"/>
    </location>
</feature>
<proteinExistence type="predicted"/>
<dbReference type="EMBL" id="AAOF01000003">
    <property type="protein sequence ID" value="EAR22548.1"/>
    <property type="molecule type" value="Genomic_DNA"/>
</dbReference>
<dbReference type="Gene3D" id="2.40.360.20">
    <property type="match status" value="1"/>
</dbReference>
<dbReference type="HOGENOM" id="CLU_1223684_0_0_6"/>
<protein>
    <submittedName>
        <fullName evidence="2">Uncharacterized protein</fullName>
    </submittedName>
</protein>
<evidence type="ECO:0000313" key="3">
    <source>
        <dbReference type="Proteomes" id="UP000003374"/>
    </source>
</evidence>
<accession>A4BPP7</accession>
<organism evidence="2 3">
    <name type="scientific">Nitrococcus mobilis Nb-231</name>
    <dbReference type="NCBI Taxonomy" id="314278"/>
    <lineage>
        <taxon>Bacteria</taxon>
        <taxon>Pseudomonadati</taxon>
        <taxon>Pseudomonadota</taxon>
        <taxon>Gammaproteobacteria</taxon>
        <taxon>Chromatiales</taxon>
        <taxon>Ectothiorhodospiraceae</taxon>
        <taxon>Nitrococcus</taxon>
    </lineage>
</organism>
<feature type="compositionally biased region" description="Basic and acidic residues" evidence="1">
    <location>
        <begin position="40"/>
        <end position="58"/>
    </location>
</feature>